<name>A0A915KT20_ROMCU</name>
<evidence type="ECO:0000313" key="2">
    <source>
        <dbReference type="WBParaSite" id="nRc.2.0.1.t42049-RA"/>
    </source>
</evidence>
<organism evidence="1 2">
    <name type="scientific">Romanomermis culicivorax</name>
    <name type="common">Nematode worm</name>
    <dbReference type="NCBI Taxonomy" id="13658"/>
    <lineage>
        <taxon>Eukaryota</taxon>
        <taxon>Metazoa</taxon>
        <taxon>Ecdysozoa</taxon>
        <taxon>Nematoda</taxon>
        <taxon>Enoplea</taxon>
        <taxon>Dorylaimia</taxon>
        <taxon>Mermithida</taxon>
        <taxon>Mermithoidea</taxon>
        <taxon>Mermithidae</taxon>
        <taxon>Romanomermis</taxon>
    </lineage>
</organism>
<keyword evidence="1" id="KW-1185">Reference proteome</keyword>
<sequence length="62" mass="7011">MSKKNFVQLKKYSPGAEEAKRSLIDDSTNVTTCDIAPCSNDFKVECRLSKDLLIEFKLTVIQ</sequence>
<protein>
    <submittedName>
        <fullName evidence="2">Uncharacterized protein</fullName>
    </submittedName>
</protein>
<dbReference type="AlphaFoldDB" id="A0A915KT20"/>
<dbReference type="Proteomes" id="UP000887565">
    <property type="component" value="Unplaced"/>
</dbReference>
<evidence type="ECO:0000313" key="1">
    <source>
        <dbReference type="Proteomes" id="UP000887565"/>
    </source>
</evidence>
<proteinExistence type="predicted"/>
<accession>A0A915KT20</accession>
<reference evidence="2" key="1">
    <citation type="submission" date="2022-11" db="UniProtKB">
        <authorList>
            <consortium name="WormBaseParasite"/>
        </authorList>
    </citation>
    <scope>IDENTIFICATION</scope>
</reference>
<dbReference type="WBParaSite" id="nRc.2.0.1.t42049-RA">
    <property type="protein sequence ID" value="nRc.2.0.1.t42049-RA"/>
    <property type="gene ID" value="nRc.2.0.1.g42049"/>
</dbReference>